<dbReference type="InterPro" id="IPR050065">
    <property type="entry name" value="GlmU-like"/>
</dbReference>
<keyword evidence="1" id="KW-0808">Transferase</keyword>
<evidence type="ECO:0000256" key="3">
    <source>
        <dbReference type="ARBA" id="ARBA00023268"/>
    </source>
</evidence>
<dbReference type="InterPro" id="IPR025877">
    <property type="entry name" value="MobA-like_NTP_Trfase"/>
</dbReference>
<evidence type="ECO:0000256" key="4">
    <source>
        <dbReference type="ARBA" id="ARBA00023315"/>
    </source>
</evidence>
<evidence type="ECO:0000256" key="1">
    <source>
        <dbReference type="ARBA" id="ARBA00022679"/>
    </source>
</evidence>
<dbReference type="STRING" id="1805034.AUJ59_03055"/>
<dbReference type="PANTHER" id="PTHR43584:SF8">
    <property type="entry name" value="N-ACETYLMURAMATE ALPHA-1-PHOSPHATE URIDYLYLTRANSFERASE"/>
    <property type="match status" value="1"/>
</dbReference>
<dbReference type="SUPFAM" id="SSF51161">
    <property type="entry name" value="Trimeric LpxA-like enzymes"/>
    <property type="match status" value="1"/>
</dbReference>
<dbReference type="PANTHER" id="PTHR43584">
    <property type="entry name" value="NUCLEOTIDYL TRANSFERASE"/>
    <property type="match status" value="1"/>
</dbReference>
<keyword evidence="3" id="KW-0511">Multifunctional enzyme</keyword>
<keyword evidence="4" id="KW-0012">Acyltransferase</keyword>
<comment type="catalytic activity">
    <reaction evidence="6">
        <text>N-acetyl-alpha-D-glucosamine 1-phosphate + UTP + H(+) = UDP-N-acetyl-alpha-D-glucosamine + diphosphate</text>
        <dbReference type="Rhea" id="RHEA:13509"/>
        <dbReference type="ChEBI" id="CHEBI:15378"/>
        <dbReference type="ChEBI" id="CHEBI:33019"/>
        <dbReference type="ChEBI" id="CHEBI:46398"/>
        <dbReference type="ChEBI" id="CHEBI:57705"/>
        <dbReference type="ChEBI" id="CHEBI:57776"/>
        <dbReference type="EC" id="2.7.7.23"/>
    </reaction>
</comment>
<evidence type="ECO:0000256" key="5">
    <source>
        <dbReference type="ARBA" id="ARBA00048247"/>
    </source>
</evidence>
<keyword evidence="2" id="KW-0548">Nucleotidyltransferase</keyword>
<evidence type="ECO:0000259" key="7">
    <source>
        <dbReference type="Pfam" id="PF12804"/>
    </source>
</evidence>
<dbReference type="SUPFAM" id="SSF53448">
    <property type="entry name" value="Nucleotide-diphospho-sugar transferases"/>
    <property type="match status" value="1"/>
</dbReference>
<feature type="domain" description="MobA-like NTP transferase" evidence="7">
    <location>
        <begin position="4"/>
        <end position="122"/>
    </location>
</feature>
<dbReference type="Gene3D" id="2.160.10.10">
    <property type="entry name" value="Hexapeptide repeat proteins"/>
    <property type="match status" value="1"/>
</dbReference>
<name>A0A1J4RN90_9BACT</name>
<gene>
    <name evidence="8" type="ORF">AUJ59_03055</name>
</gene>
<dbReference type="Pfam" id="PF12804">
    <property type="entry name" value="NTP_transf_3"/>
    <property type="match status" value="1"/>
</dbReference>
<reference evidence="8 9" key="1">
    <citation type="journal article" date="2016" name="Environ. Microbiol.">
        <title>Genomic resolution of a cold subsurface aquifer community provides metabolic insights for novel microbes adapted to high CO concentrations.</title>
        <authorList>
            <person name="Probst A.J."/>
            <person name="Castelle C.J."/>
            <person name="Singh A."/>
            <person name="Brown C.T."/>
            <person name="Anantharaman K."/>
            <person name="Sharon I."/>
            <person name="Hug L.A."/>
            <person name="Burstein D."/>
            <person name="Emerson J.B."/>
            <person name="Thomas B.C."/>
            <person name="Banfield J.F."/>
        </authorList>
    </citation>
    <scope>NUCLEOTIDE SEQUENCE [LARGE SCALE GENOMIC DNA]</scope>
    <source>
        <strain evidence="8">CG1_02_47_37</strain>
    </source>
</reference>
<dbReference type="InterPro" id="IPR029044">
    <property type="entry name" value="Nucleotide-diphossugar_trans"/>
</dbReference>
<comment type="catalytic activity">
    <reaction evidence="5">
        <text>alpha-D-glucosamine 1-phosphate + acetyl-CoA = N-acetyl-alpha-D-glucosamine 1-phosphate + CoA + H(+)</text>
        <dbReference type="Rhea" id="RHEA:13725"/>
        <dbReference type="ChEBI" id="CHEBI:15378"/>
        <dbReference type="ChEBI" id="CHEBI:57287"/>
        <dbReference type="ChEBI" id="CHEBI:57288"/>
        <dbReference type="ChEBI" id="CHEBI:57776"/>
        <dbReference type="ChEBI" id="CHEBI:58516"/>
        <dbReference type="EC" id="2.3.1.157"/>
    </reaction>
</comment>
<evidence type="ECO:0000256" key="6">
    <source>
        <dbReference type="ARBA" id="ARBA00048493"/>
    </source>
</evidence>
<evidence type="ECO:0000256" key="2">
    <source>
        <dbReference type="ARBA" id="ARBA00022695"/>
    </source>
</evidence>
<sequence>MQLLVLAAGEGKRIKPIVTSKPLLPFMGQTLLERVIDSASVLKPDQITIVVNPKDKAAVAKLFPKAKVVIQEKATGMAGAVEAAGTVLAGSIVVIDGDDLIDLKIIKNFKEQINKTPNRVVLTGIKSNLTGGYFDLQGESLKVMEKPKVRPSQWAKIVLDYFPKIEDFTVKLKDDYEAGLNQLENSVLVKAEGNFYQLKFPWQILDLTAGLLTGKNLIDKTAKVMAGTEIINSYLGQGVVVGQNCLIRDSIIEAGCVIGFGTEIARSYVGPKNWFHRNYIGDSVIEGESNFGAGAVLANFRFDHKTIGGSGREKFGAVIGRGAQVGVNASVMPGAMIDSGGLVWPGTVRQ</sequence>
<dbReference type="GO" id="GO:0003977">
    <property type="term" value="F:UDP-N-acetylglucosamine diphosphorylase activity"/>
    <property type="evidence" value="ECO:0007669"/>
    <property type="project" value="UniProtKB-EC"/>
</dbReference>
<accession>A0A1J4RN90</accession>
<dbReference type="InterPro" id="IPR011004">
    <property type="entry name" value="Trimer_LpxA-like_sf"/>
</dbReference>
<dbReference type="AlphaFoldDB" id="A0A1J4RN90"/>
<evidence type="ECO:0000313" key="9">
    <source>
        <dbReference type="Proteomes" id="UP000183144"/>
    </source>
</evidence>
<dbReference type="GO" id="GO:0019134">
    <property type="term" value="F:glucosamine-1-phosphate N-acetyltransferase activity"/>
    <property type="evidence" value="ECO:0007669"/>
    <property type="project" value="UniProtKB-EC"/>
</dbReference>
<dbReference type="EMBL" id="MNUI01000051">
    <property type="protein sequence ID" value="OIN88873.1"/>
    <property type="molecule type" value="Genomic_DNA"/>
</dbReference>
<organism evidence="8 9">
    <name type="scientific">Candidatus Beckwithbacteria bacterium CG1_02_47_37</name>
    <dbReference type="NCBI Taxonomy" id="1805034"/>
    <lineage>
        <taxon>Bacteria</taxon>
        <taxon>Candidatus Beckwithiibacteriota</taxon>
    </lineage>
</organism>
<proteinExistence type="predicted"/>
<dbReference type="Proteomes" id="UP000183144">
    <property type="component" value="Unassembled WGS sequence"/>
</dbReference>
<protein>
    <recommendedName>
        <fullName evidence="7">MobA-like NTP transferase domain-containing protein</fullName>
    </recommendedName>
</protein>
<evidence type="ECO:0000313" key="8">
    <source>
        <dbReference type="EMBL" id="OIN88873.1"/>
    </source>
</evidence>
<dbReference type="Gene3D" id="3.90.550.10">
    <property type="entry name" value="Spore Coat Polysaccharide Biosynthesis Protein SpsA, Chain A"/>
    <property type="match status" value="1"/>
</dbReference>
<comment type="caution">
    <text evidence="8">The sequence shown here is derived from an EMBL/GenBank/DDBJ whole genome shotgun (WGS) entry which is preliminary data.</text>
</comment>